<sequence>MARAPHETSRDYANPYRPLALRLFNALGRVKPFDPDQIVAAAIRSAGHDRFASDAFREPLARLIESLHASAKLSPVGRFMTAQHLAGALANNLRAGDLFAREPGLREIELARPVMVCGLARSGTTLLQRLLAQLPGARAIAAWEAYEPIPESGQQPGGDPLADPRVKRTRAAEKFLRWLSPDLFAVHPMDALAPEEDVLILENLFRSGVPESTYNVPDFADWLERRDPTVAYAWLADCMRVLQWQRPGEFWVLKSPHHLEWLDVVFGVFPDVTVIQTHRDPVETVPSFCSLVAHGWGVMSDAIDPHVVGSHWDRKIDRMLTRALDTRDARDGAGFVDVHYRELVDDPLGVMARVCGSVGLPWDDSVRAKLERWLADNRQHKHGLHRYAAEDFGLSAEGIASRYGRYRERFDLT</sequence>
<dbReference type="OrthoDB" id="9777890at2"/>
<evidence type="ECO:0000313" key="1">
    <source>
        <dbReference type="EMBL" id="PRQ07245.1"/>
    </source>
</evidence>
<organism evidence="1 2">
    <name type="scientific">Enhygromyxa salina</name>
    <dbReference type="NCBI Taxonomy" id="215803"/>
    <lineage>
        <taxon>Bacteria</taxon>
        <taxon>Pseudomonadati</taxon>
        <taxon>Myxococcota</taxon>
        <taxon>Polyangia</taxon>
        <taxon>Nannocystales</taxon>
        <taxon>Nannocystaceae</taxon>
        <taxon>Enhygromyxa</taxon>
    </lineage>
</organism>
<dbReference type="Pfam" id="PF13469">
    <property type="entry name" value="Sulfotransfer_3"/>
    <property type="match status" value="1"/>
</dbReference>
<name>A0A2S9YQ69_9BACT</name>
<dbReference type="AlphaFoldDB" id="A0A2S9YQ69"/>
<protein>
    <recommendedName>
        <fullName evidence="3">Sulfotransferase domain protein</fullName>
    </recommendedName>
</protein>
<dbReference type="PANTHER" id="PTHR36451:SF1">
    <property type="entry name" value="OMEGA-HYDROXY-BETA-DIHYDROMENAQUINONE-9 SULFOTRANSFERASE STF3"/>
    <property type="match status" value="1"/>
</dbReference>
<dbReference type="RefSeq" id="WP_106089958.1">
    <property type="nucleotide sequence ID" value="NZ_PVNL01000057.1"/>
</dbReference>
<dbReference type="PANTHER" id="PTHR36451">
    <property type="entry name" value="PAPS-DEPENDENT SULFOTRANSFERASE STF3"/>
    <property type="match status" value="1"/>
</dbReference>
<accession>A0A2S9YQ69</accession>
<dbReference type="InterPro" id="IPR027417">
    <property type="entry name" value="P-loop_NTPase"/>
</dbReference>
<comment type="caution">
    <text evidence="1">The sequence shown here is derived from an EMBL/GenBank/DDBJ whole genome shotgun (WGS) entry which is preliminary data.</text>
</comment>
<evidence type="ECO:0000313" key="2">
    <source>
        <dbReference type="Proteomes" id="UP000238823"/>
    </source>
</evidence>
<evidence type="ECO:0008006" key="3">
    <source>
        <dbReference type="Google" id="ProtNLM"/>
    </source>
</evidence>
<gene>
    <name evidence="1" type="ORF">ENSA7_29520</name>
</gene>
<proteinExistence type="predicted"/>
<dbReference type="Gene3D" id="3.40.50.300">
    <property type="entry name" value="P-loop containing nucleotide triphosphate hydrolases"/>
    <property type="match status" value="1"/>
</dbReference>
<reference evidence="1 2" key="1">
    <citation type="submission" date="2018-03" db="EMBL/GenBank/DDBJ databases">
        <title>Draft Genome Sequences of the Obligatory Marine Myxobacteria Enhygromyxa salina SWB007.</title>
        <authorList>
            <person name="Poehlein A."/>
            <person name="Moghaddam J.A."/>
            <person name="Harms H."/>
            <person name="Alanjari M."/>
            <person name="Koenig G.M."/>
            <person name="Daniel R."/>
            <person name="Schaeberle T.F."/>
        </authorList>
    </citation>
    <scope>NUCLEOTIDE SEQUENCE [LARGE SCALE GENOMIC DNA]</scope>
    <source>
        <strain evidence="1 2">SWB007</strain>
    </source>
</reference>
<dbReference type="SUPFAM" id="SSF52540">
    <property type="entry name" value="P-loop containing nucleoside triphosphate hydrolases"/>
    <property type="match status" value="1"/>
</dbReference>
<dbReference type="Proteomes" id="UP000238823">
    <property type="component" value="Unassembled WGS sequence"/>
</dbReference>
<dbReference type="InterPro" id="IPR052736">
    <property type="entry name" value="Stf3_sulfotransferase"/>
</dbReference>
<dbReference type="EMBL" id="PVNL01000057">
    <property type="protein sequence ID" value="PRQ07245.1"/>
    <property type="molecule type" value="Genomic_DNA"/>
</dbReference>